<feature type="transmembrane region" description="Helical" evidence="2">
    <location>
        <begin position="116"/>
        <end position="134"/>
    </location>
</feature>
<protein>
    <submittedName>
        <fullName evidence="3">Uncharacterized protein</fullName>
    </submittedName>
</protein>
<keyword evidence="2" id="KW-1133">Transmembrane helix</keyword>
<dbReference type="RefSeq" id="WP_282582874.1">
    <property type="nucleotide sequence ID" value="NZ_JAMOIM010000001.1"/>
</dbReference>
<feature type="transmembrane region" description="Helical" evidence="2">
    <location>
        <begin position="59"/>
        <end position="79"/>
    </location>
</feature>
<feature type="region of interest" description="Disordered" evidence="1">
    <location>
        <begin position="1"/>
        <end position="25"/>
    </location>
</feature>
<sequence>MTAVEVASRQQNHRDGTSRSRRSDRISTLVSRQTAIAATVLLACSFNAGLALVNANGAALNSSVVIACEGALTASALVLGIDGRRPDKIKWVLLCVAIVGFNIANGFGSGAFDPKFIRDVLLIPVFVLLGLSSAPGDLLRVTVKLQWLVLAVMLFEAIRPDDFGRLFNVMSYYINTRGFQAESFWNGDSDLFVSATRPGERFLFASLNIHRLSSIFLEPVSLGNYCVLVAMIMIVCWSSLSLRQRVFFCISDAMILVGCDGRFATVSIVLMLAVRFVAPLMPRFSNVLYLPGILGVSAIVVNLFHISPLGDDFPSRTAGSITALSHLTPAGLLGYSGPFSYNVMDSGIAYLVYSQSLCGAAVIWAFIALGMPQRDRLAQVMLHAISLYFTMNLLISYSVFSIKTAALLWFGYGHIARHSGYYLRGRSIPLFTGPTVERRSGELMPSGRTA</sequence>
<feature type="transmembrane region" description="Helical" evidence="2">
    <location>
        <begin position="287"/>
        <end position="306"/>
    </location>
</feature>
<feature type="transmembrane region" description="Helical" evidence="2">
    <location>
        <begin position="222"/>
        <end position="242"/>
    </location>
</feature>
<feature type="transmembrane region" description="Helical" evidence="2">
    <location>
        <begin position="263"/>
        <end position="281"/>
    </location>
</feature>
<feature type="transmembrane region" description="Helical" evidence="2">
    <location>
        <begin position="91"/>
        <end position="110"/>
    </location>
</feature>
<feature type="compositionally biased region" description="Basic and acidic residues" evidence="1">
    <location>
        <begin position="12"/>
        <end position="25"/>
    </location>
</feature>
<feature type="transmembrane region" description="Helical" evidence="2">
    <location>
        <begin position="29"/>
        <end position="53"/>
    </location>
</feature>
<keyword evidence="2" id="KW-0472">Membrane</keyword>
<feature type="transmembrane region" description="Helical" evidence="2">
    <location>
        <begin position="381"/>
        <end position="400"/>
    </location>
</feature>
<evidence type="ECO:0000313" key="4">
    <source>
        <dbReference type="Proteomes" id="UP001165667"/>
    </source>
</evidence>
<feature type="transmembrane region" description="Helical" evidence="2">
    <location>
        <begin position="348"/>
        <end position="369"/>
    </location>
</feature>
<evidence type="ECO:0000256" key="2">
    <source>
        <dbReference type="SAM" id="Phobius"/>
    </source>
</evidence>
<evidence type="ECO:0000313" key="3">
    <source>
        <dbReference type="EMBL" id="MCW6506512.1"/>
    </source>
</evidence>
<dbReference type="Proteomes" id="UP001165667">
    <property type="component" value="Unassembled WGS sequence"/>
</dbReference>
<dbReference type="EMBL" id="JAMOIM010000001">
    <property type="protein sequence ID" value="MCW6506512.1"/>
    <property type="molecule type" value="Genomic_DNA"/>
</dbReference>
<accession>A0AA42CKM6</accession>
<reference evidence="3" key="1">
    <citation type="submission" date="2022-05" db="EMBL/GenBank/DDBJ databases">
        <authorList>
            <person name="Pankratov T."/>
        </authorList>
    </citation>
    <scope>NUCLEOTIDE SEQUENCE</scope>
    <source>
        <strain evidence="3">BP6-180914</strain>
    </source>
</reference>
<dbReference type="AlphaFoldDB" id="A0AA42CKM6"/>
<organism evidence="3 4">
    <name type="scientific">Lichenifustis flavocetrariae</name>
    <dbReference type="NCBI Taxonomy" id="2949735"/>
    <lineage>
        <taxon>Bacteria</taxon>
        <taxon>Pseudomonadati</taxon>
        <taxon>Pseudomonadota</taxon>
        <taxon>Alphaproteobacteria</taxon>
        <taxon>Hyphomicrobiales</taxon>
        <taxon>Lichenihabitantaceae</taxon>
        <taxon>Lichenifustis</taxon>
    </lineage>
</organism>
<keyword evidence="2" id="KW-0812">Transmembrane</keyword>
<evidence type="ECO:0000256" key="1">
    <source>
        <dbReference type="SAM" id="MobiDB-lite"/>
    </source>
</evidence>
<gene>
    <name evidence="3" type="ORF">M8523_00570</name>
</gene>
<feature type="transmembrane region" description="Helical" evidence="2">
    <location>
        <begin position="318"/>
        <end position="336"/>
    </location>
</feature>
<proteinExistence type="predicted"/>
<keyword evidence="4" id="KW-1185">Reference proteome</keyword>
<name>A0AA42CKM6_9HYPH</name>
<comment type="caution">
    <text evidence="3">The sequence shown here is derived from an EMBL/GenBank/DDBJ whole genome shotgun (WGS) entry which is preliminary data.</text>
</comment>